<dbReference type="GO" id="GO:0005886">
    <property type="term" value="C:plasma membrane"/>
    <property type="evidence" value="ECO:0007669"/>
    <property type="project" value="UniProtKB-ARBA"/>
</dbReference>
<feature type="domain" description="Ig-like" evidence="5">
    <location>
        <begin position="18"/>
        <end position="111"/>
    </location>
</feature>
<keyword evidence="7" id="KW-1185">Reference proteome</keyword>
<feature type="signal peptide" evidence="4">
    <location>
        <begin position="1"/>
        <end position="22"/>
    </location>
</feature>
<dbReference type="EMBL" id="JAATJV010214550">
    <property type="protein sequence ID" value="MBZ3873940.1"/>
    <property type="molecule type" value="Genomic_DNA"/>
</dbReference>
<keyword evidence="3" id="KW-1280">Immunoglobulin</keyword>
<evidence type="ECO:0000256" key="4">
    <source>
        <dbReference type="SAM" id="SignalP"/>
    </source>
</evidence>
<evidence type="ECO:0000256" key="3">
    <source>
        <dbReference type="ARBA" id="ARBA00043265"/>
    </source>
</evidence>
<evidence type="ECO:0000313" key="7">
    <source>
        <dbReference type="Proteomes" id="UP001166674"/>
    </source>
</evidence>
<name>A0AA41ML53_SCICA</name>
<dbReference type="InterPro" id="IPR036179">
    <property type="entry name" value="Ig-like_dom_sf"/>
</dbReference>
<feature type="chain" id="PRO_5041369800" evidence="4">
    <location>
        <begin position="23"/>
        <end position="192"/>
    </location>
</feature>
<keyword evidence="1" id="KW-0391">Immunity</keyword>
<evidence type="ECO:0000256" key="1">
    <source>
        <dbReference type="ARBA" id="ARBA00022859"/>
    </source>
</evidence>
<dbReference type="InterPro" id="IPR013783">
    <property type="entry name" value="Ig-like_fold"/>
</dbReference>
<dbReference type="FunFam" id="2.60.40.10:FF:000212">
    <property type="entry name" value="Immunoglobulin kappa chain variable 12-38"/>
    <property type="match status" value="1"/>
</dbReference>
<evidence type="ECO:0000259" key="5">
    <source>
        <dbReference type="PROSITE" id="PS50835"/>
    </source>
</evidence>
<dbReference type="SMART" id="SM00406">
    <property type="entry name" value="IGv"/>
    <property type="match status" value="1"/>
</dbReference>
<dbReference type="PANTHER" id="PTHR23267">
    <property type="entry name" value="IMMUNOGLOBULIN LIGHT CHAIN"/>
    <property type="match status" value="1"/>
</dbReference>
<dbReference type="InterPro" id="IPR007110">
    <property type="entry name" value="Ig-like_dom"/>
</dbReference>
<dbReference type="InterPro" id="IPR003599">
    <property type="entry name" value="Ig_sub"/>
</dbReference>
<comment type="caution">
    <text evidence="6">The sequence shown here is derived from an EMBL/GenBank/DDBJ whole genome shotgun (WGS) entry which is preliminary data.</text>
</comment>
<proteinExistence type="predicted"/>
<reference evidence="6" key="1">
    <citation type="submission" date="2020-03" db="EMBL/GenBank/DDBJ databases">
        <title>Studies in the Genomics of Life Span.</title>
        <authorList>
            <person name="Glass D."/>
        </authorList>
    </citation>
    <scope>NUCLEOTIDE SEQUENCE</scope>
    <source>
        <strain evidence="6">SUZIE</strain>
        <tissue evidence="6">Muscle</tissue>
    </source>
</reference>
<evidence type="ECO:0000256" key="2">
    <source>
        <dbReference type="ARBA" id="ARBA00023130"/>
    </source>
</evidence>
<sequence>MDMRAPAQLLGLLLLCLPGARCDILMTHSPSSLSTSQGERVSINCRTSQSISNNLNWYQQKPGQAPRPLIYGANRLESGVPTRFSESGYWTYFTLTISSLEPEYLATYYCQQGYNCPPTMIQAMTHTSQGSRSVRLGCPSCFSCCLHMLTALLRGTRLSGSLGGFVGLREDPLHPVPMSLSAPALTHQIRPT</sequence>
<dbReference type="PROSITE" id="PS50835">
    <property type="entry name" value="IG_LIKE"/>
    <property type="match status" value="1"/>
</dbReference>
<dbReference type="Proteomes" id="UP001166674">
    <property type="component" value="Unassembled WGS sequence"/>
</dbReference>
<dbReference type="SUPFAM" id="SSF48726">
    <property type="entry name" value="Immunoglobulin"/>
    <property type="match status" value="1"/>
</dbReference>
<gene>
    <name evidence="6" type="ORF">SUZIE_125450</name>
</gene>
<evidence type="ECO:0000313" key="6">
    <source>
        <dbReference type="EMBL" id="MBZ3873940.1"/>
    </source>
</evidence>
<dbReference type="SMART" id="SM00409">
    <property type="entry name" value="IG"/>
    <property type="match status" value="1"/>
</dbReference>
<dbReference type="InterPro" id="IPR050150">
    <property type="entry name" value="IgV_Light_Chain"/>
</dbReference>
<keyword evidence="4" id="KW-0732">Signal</keyword>
<dbReference type="Pfam" id="PF07686">
    <property type="entry name" value="V-set"/>
    <property type="match status" value="1"/>
</dbReference>
<keyword evidence="2" id="KW-1064">Adaptive immunity</keyword>
<dbReference type="GO" id="GO:0002250">
    <property type="term" value="P:adaptive immune response"/>
    <property type="evidence" value="ECO:0007669"/>
    <property type="project" value="UniProtKB-KW"/>
</dbReference>
<dbReference type="InterPro" id="IPR013106">
    <property type="entry name" value="Ig_V-set"/>
</dbReference>
<dbReference type="GO" id="GO:0005576">
    <property type="term" value="C:extracellular region"/>
    <property type="evidence" value="ECO:0007669"/>
    <property type="project" value="UniProtKB-ARBA"/>
</dbReference>
<dbReference type="Gene3D" id="2.60.40.10">
    <property type="entry name" value="Immunoglobulins"/>
    <property type="match status" value="1"/>
</dbReference>
<dbReference type="GO" id="GO:0019814">
    <property type="term" value="C:immunoglobulin complex"/>
    <property type="evidence" value="ECO:0007669"/>
    <property type="project" value="UniProtKB-KW"/>
</dbReference>
<dbReference type="AlphaFoldDB" id="A0AA41ML53"/>
<organism evidence="6 7">
    <name type="scientific">Sciurus carolinensis</name>
    <name type="common">Eastern gray squirrel</name>
    <dbReference type="NCBI Taxonomy" id="30640"/>
    <lineage>
        <taxon>Eukaryota</taxon>
        <taxon>Metazoa</taxon>
        <taxon>Chordata</taxon>
        <taxon>Craniata</taxon>
        <taxon>Vertebrata</taxon>
        <taxon>Euteleostomi</taxon>
        <taxon>Mammalia</taxon>
        <taxon>Eutheria</taxon>
        <taxon>Euarchontoglires</taxon>
        <taxon>Glires</taxon>
        <taxon>Rodentia</taxon>
        <taxon>Sciuromorpha</taxon>
        <taxon>Sciuridae</taxon>
        <taxon>Sciurinae</taxon>
        <taxon>Sciurini</taxon>
        <taxon>Sciurus</taxon>
    </lineage>
</organism>
<protein>
    <submittedName>
        <fullName evidence="6">Ig kappa chain V-I region Walker</fullName>
    </submittedName>
</protein>
<accession>A0AA41ML53</accession>